<dbReference type="NCBIfam" id="TIGR00179">
    <property type="entry name" value="murB"/>
    <property type="match status" value="1"/>
</dbReference>
<dbReference type="EC" id="1.3.1.98" evidence="5 19"/>
<dbReference type="RefSeq" id="WP_149566842.1">
    <property type="nucleotide sequence ID" value="NZ_CP035807.1"/>
</dbReference>
<dbReference type="GO" id="GO:0005829">
    <property type="term" value="C:cytosol"/>
    <property type="evidence" value="ECO:0007669"/>
    <property type="project" value="TreeGrafter"/>
</dbReference>
<comment type="function">
    <text evidence="2 19">Cell wall formation.</text>
</comment>
<dbReference type="SUPFAM" id="SSF56176">
    <property type="entry name" value="FAD-binding/transporter-associated domain-like"/>
    <property type="match status" value="1"/>
</dbReference>
<evidence type="ECO:0000259" key="20">
    <source>
        <dbReference type="PROSITE" id="PS51387"/>
    </source>
</evidence>
<evidence type="ECO:0000256" key="8">
    <source>
        <dbReference type="ARBA" id="ARBA00022618"/>
    </source>
</evidence>
<dbReference type="PANTHER" id="PTHR21071">
    <property type="entry name" value="UDP-N-ACETYLENOLPYRUVOYLGLUCOSAMINE REDUCTASE"/>
    <property type="match status" value="1"/>
</dbReference>
<evidence type="ECO:0000256" key="12">
    <source>
        <dbReference type="ARBA" id="ARBA00022960"/>
    </source>
</evidence>
<evidence type="ECO:0000256" key="19">
    <source>
        <dbReference type="HAMAP-Rule" id="MF_00037"/>
    </source>
</evidence>
<evidence type="ECO:0000256" key="17">
    <source>
        <dbReference type="ARBA" id="ARBA00031026"/>
    </source>
</evidence>
<evidence type="ECO:0000256" key="16">
    <source>
        <dbReference type="ARBA" id="ARBA00023316"/>
    </source>
</evidence>
<dbReference type="PROSITE" id="PS51387">
    <property type="entry name" value="FAD_PCMH"/>
    <property type="match status" value="1"/>
</dbReference>
<gene>
    <name evidence="19 21" type="primary">murB</name>
    <name evidence="21" type="ORF">EW093_02340</name>
</gene>
<dbReference type="InterPro" id="IPR016167">
    <property type="entry name" value="FAD-bd_PCMH_sub1"/>
</dbReference>
<keyword evidence="13 19" id="KW-0573">Peptidoglycan synthesis</keyword>
<evidence type="ECO:0000313" key="21">
    <source>
        <dbReference type="EMBL" id="QEN03584.1"/>
    </source>
</evidence>
<comment type="catalytic activity">
    <reaction evidence="18 19">
        <text>UDP-N-acetyl-alpha-D-muramate + NADP(+) = UDP-N-acetyl-3-O-(1-carboxyvinyl)-alpha-D-glucosamine + NADPH + H(+)</text>
        <dbReference type="Rhea" id="RHEA:12248"/>
        <dbReference type="ChEBI" id="CHEBI:15378"/>
        <dbReference type="ChEBI" id="CHEBI:57783"/>
        <dbReference type="ChEBI" id="CHEBI:58349"/>
        <dbReference type="ChEBI" id="CHEBI:68483"/>
        <dbReference type="ChEBI" id="CHEBI:70757"/>
        <dbReference type="EC" id="1.3.1.98"/>
    </reaction>
</comment>
<dbReference type="HAMAP" id="MF_00037">
    <property type="entry name" value="MurB"/>
    <property type="match status" value="1"/>
</dbReference>
<dbReference type="InterPro" id="IPR036318">
    <property type="entry name" value="FAD-bd_PCMH-like_sf"/>
</dbReference>
<keyword evidence="10 19" id="KW-0274">FAD</keyword>
<dbReference type="GO" id="GO:0071555">
    <property type="term" value="P:cell wall organization"/>
    <property type="evidence" value="ECO:0007669"/>
    <property type="project" value="UniProtKB-KW"/>
</dbReference>
<comment type="similarity">
    <text evidence="19">Belongs to the MurB family.</text>
</comment>
<comment type="cofactor">
    <cofactor evidence="1 19">
        <name>FAD</name>
        <dbReference type="ChEBI" id="CHEBI:57692"/>
    </cofactor>
</comment>
<evidence type="ECO:0000256" key="11">
    <source>
        <dbReference type="ARBA" id="ARBA00022857"/>
    </source>
</evidence>
<dbReference type="InterPro" id="IPR016169">
    <property type="entry name" value="FAD-bd_PCMH_sub2"/>
</dbReference>
<keyword evidence="14 19" id="KW-0560">Oxidoreductase</keyword>
<evidence type="ECO:0000256" key="7">
    <source>
        <dbReference type="ARBA" id="ARBA00022490"/>
    </source>
</evidence>
<dbReference type="InterPro" id="IPR006094">
    <property type="entry name" value="Oxid_FAD_bind_N"/>
</dbReference>
<organism evidence="21 22">
    <name type="scientific">Thiospirochaeta perfilievii</name>
    <dbReference type="NCBI Taxonomy" id="252967"/>
    <lineage>
        <taxon>Bacteria</taxon>
        <taxon>Pseudomonadati</taxon>
        <taxon>Spirochaetota</taxon>
        <taxon>Spirochaetia</taxon>
        <taxon>Spirochaetales</taxon>
        <taxon>Spirochaetaceae</taxon>
        <taxon>Thiospirochaeta</taxon>
    </lineage>
</organism>
<dbReference type="EMBL" id="CP035807">
    <property type="protein sequence ID" value="QEN03584.1"/>
    <property type="molecule type" value="Genomic_DNA"/>
</dbReference>
<feature type="domain" description="FAD-binding PCMH-type" evidence="20">
    <location>
        <begin position="30"/>
        <end position="195"/>
    </location>
</feature>
<evidence type="ECO:0000256" key="1">
    <source>
        <dbReference type="ARBA" id="ARBA00001974"/>
    </source>
</evidence>
<dbReference type="Proteomes" id="UP000323824">
    <property type="component" value="Chromosome"/>
</dbReference>
<dbReference type="InterPro" id="IPR016166">
    <property type="entry name" value="FAD-bd_PCMH"/>
</dbReference>
<dbReference type="InterPro" id="IPR036635">
    <property type="entry name" value="MurB_C_sf"/>
</dbReference>
<comment type="subcellular location">
    <subcellularLocation>
        <location evidence="3 19">Cytoplasm</location>
    </subcellularLocation>
</comment>
<proteinExistence type="inferred from homology"/>
<comment type="caution">
    <text evidence="19">Lacks conserved residue(s) required for the propagation of feature annotation.</text>
</comment>
<dbReference type="AlphaFoldDB" id="A0A5C1QAA1"/>
<feature type="active site" evidence="19">
    <location>
        <position position="296"/>
    </location>
</feature>
<evidence type="ECO:0000256" key="15">
    <source>
        <dbReference type="ARBA" id="ARBA00023306"/>
    </source>
</evidence>
<dbReference type="GO" id="GO:0008762">
    <property type="term" value="F:UDP-N-acetylmuramate dehydrogenase activity"/>
    <property type="evidence" value="ECO:0007669"/>
    <property type="project" value="UniProtKB-UniRule"/>
</dbReference>
<dbReference type="UniPathway" id="UPA00219"/>
<dbReference type="Pfam" id="PF01565">
    <property type="entry name" value="FAD_binding_4"/>
    <property type="match status" value="1"/>
</dbReference>
<name>A0A5C1QAA1_9SPIO</name>
<dbReference type="InterPro" id="IPR011601">
    <property type="entry name" value="MurB_C"/>
</dbReference>
<sequence length="304" mass="33377">MNRILDIVNKINITGTVTSNENMAKHTTFKCGGKAEIFIEAGNPQDIVEIKKVSKENDIPLFILGGGANILVSDLGIPGITLSLNRLDSVEFLDNCVIAESGISVNNLCSLALNRSLSGLEFINGMPGTIGGAVWMNARCYGDEISNIFLWAEYIDQDGNLQKIHKNSSHWDYKISPFQNNDSIITRIALQLKPGTKESIKDIMDKNSRDRRDKGHFKYPCAGSVFKNNREFGFPSGKIIEDAGLKGQIKGGAQISTFHGNIIVNLGDATASDINYLIDKTIDVVKNKTGYILEPEVLKVGIWE</sequence>
<dbReference type="Gene3D" id="3.30.465.10">
    <property type="match status" value="1"/>
</dbReference>
<evidence type="ECO:0000313" key="22">
    <source>
        <dbReference type="Proteomes" id="UP000323824"/>
    </source>
</evidence>
<keyword evidence="9 19" id="KW-0285">Flavoprotein</keyword>
<dbReference type="GO" id="GO:0071949">
    <property type="term" value="F:FAD binding"/>
    <property type="evidence" value="ECO:0007669"/>
    <property type="project" value="InterPro"/>
</dbReference>
<evidence type="ECO:0000256" key="13">
    <source>
        <dbReference type="ARBA" id="ARBA00022984"/>
    </source>
</evidence>
<keyword evidence="8 19" id="KW-0132">Cell division</keyword>
<evidence type="ECO:0000256" key="5">
    <source>
        <dbReference type="ARBA" id="ARBA00012518"/>
    </source>
</evidence>
<evidence type="ECO:0000256" key="14">
    <source>
        <dbReference type="ARBA" id="ARBA00023002"/>
    </source>
</evidence>
<dbReference type="Pfam" id="PF02873">
    <property type="entry name" value="MurB_C"/>
    <property type="match status" value="1"/>
</dbReference>
<dbReference type="Gene3D" id="3.90.78.10">
    <property type="entry name" value="UDP-N-acetylenolpyruvoylglucosamine reductase, C-terminal domain"/>
    <property type="match status" value="1"/>
</dbReference>
<comment type="pathway">
    <text evidence="4 19">Cell wall biogenesis; peptidoglycan biosynthesis.</text>
</comment>
<evidence type="ECO:0000256" key="4">
    <source>
        <dbReference type="ARBA" id="ARBA00004752"/>
    </source>
</evidence>
<evidence type="ECO:0000256" key="2">
    <source>
        <dbReference type="ARBA" id="ARBA00003921"/>
    </source>
</evidence>
<evidence type="ECO:0000256" key="3">
    <source>
        <dbReference type="ARBA" id="ARBA00004496"/>
    </source>
</evidence>
<keyword evidence="11 19" id="KW-0521">NADP</keyword>
<dbReference type="InterPro" id="IPR003170">
    <property type="entry name" value="MurB"/>
</dbReference>
<dbReference type="GO" id="GO:0008360">
    <property type="term" value="P:regulation of cell shape"/>
    <property type="evidence" value="ECO:0007669"/>
    <property type="project" value="UniProtKB-KW"/>
</dbReference>
<dbReference type="OrthoDB" id="9804753at2"/>
<keyword evidence="7 19" id="KW-0963">Cytoplasm</keyword>
<dbReference type="NCBIfam" id="NF010480">
    <property type="entry name" value="PRK13905.1"/>
    <property type="match status" value="1"/>
</dbReference>
<dbReference type="GO" id="GO:0051301">
    <property type="term" value="P:cell division"/>
    <property type="evidence" value="ECO:0007669"/>
    <property type="project" value="UniProtKB-KW"/>
</dbReference>
<dbReference type="PANTHER" id="PTHR21071:SF4">
    <property type="entry name" value="UDP-N-ACETYLENOLPYRUVOYLGLUCOSAMINE REDUCTASE"/>
    <property type="match status" value="1"/>
</dbReference>
<evidence type="ECO:0000256" key="18">
    <source>
        <dbReference type="ARBA" id="ARBA00048914"/>
    </source>
</evidence>
<protein>
    <recommendedName>
        <fullName evidence="6 19">UDP-N-acetylenolpyruvoylglucosamine reductase</fullName>
        <ecNumber evidence="5 19">1.3.1.98</ecNumber>
    </recommendedName>
    <alternativeName>
        <fullName evidence="17 19">UDP-N-acetylmuramate dehydrogenase</fullName>
    </alternativeName>
</protein>
<feature type="active site" description="Proton donor" evidence="19">
    <location>
        <position position="224"/>
    </location>
</feature>
<reference evidence="21 22" key="1">
    <citation type="submission" date="2019-02" db="EMBL/GenBank/DDBJ databases">
        <authorList>
            <person name="Fomenkov A."/>
            <person name="Dubinina G."/>
            <person name="Grabovich M."/>
            <person name="Vincze T."/>
            <person name="Roberts R.J."/>
        </authorList>
    </citation>
    <scope>NUCLEOTIDE SEQUENCE [LARGE SCALE GENOMIC DNA]</scope>
    <source>
        <strain evidence="21 22">P</strain>
    </source>
</reference>
<dbReference type="Gene3D" id="3.30.43.10">
    <property type="entry name" value="Uridine Diphospho-n-acetylenolpyruvylglucosamine Reductase, domain 2"/>
    <property type="match status" value="1"/>
</dbReference>
<keyword evidence="15 19" id="KW-0131">Cell cycle</keyword>
<keyword evidence="22" id="KW-1185">Reference proteome</keyword>
<dbReference type="SUPFAM" id="SSF56194">
    <property type="entry name" value="Uridine diphospho-N-Acetylenolpyruvylglucosamine reductase, MurB, C-terminal domain"/>
    <property type="match status" value="1"/>
</dbReference>
<evidence type="ECO:0000256" key="10">
    <source>
        <dbReference type="ARBA" id="ARBA00022827"/>
    </source>
</evidence>
<dbReference type="KEGG" id="sper:EW093_02340"/>
<evidence type="ECO:0000256" key="9">
    <source>
        <dbReference type="ARBA" id="ARBA00022630"/>
    </source>
</evidence>
<keyword evidence="12 19" id="KW-0133">Cell shape</keyword>
<accession>A0A5C1QAA1</accession>
<reference evidence="21 22" key="2">
    <citation type="submission" date="2019-09" db="EMBL/GenBank/DDBJ databases">
        <title>Complete Genome Sequence and Methylome Analysis of free living Spirochaetas.</title>
        <authorList>
            <person name="Leshcheva N."/>
            <person name="Mikheeva N."/>
        </authorList>
    </citation>
    <scope>NUCLEOTIDE SEQUENCE [LARGE SCALE GENOMIC DNA]</scope>
    <source>
        <strain evidence="21 22">P</strain>
    </source>
</reference>
<evidence type="ECO:0000256" key="6">
    <source>
        <dbReference type="ARBA" id="ARBA00015188"/>
    </source>
</evidence>
<dbReference type="GO" id="GO:0009252">
    <property type="term" value="P:peptidoglycan biosynthetic process"/>
    <property type="evidence" value="ECO:0007669"/>
    <property type="project" value="UniProtKB-UniRule"/>
</dbReference>
<keyword evidence="16 19" id="KW-0961">Cell wall biogenesis/degradation</keyword>